<dbReference type="SUPFAM" id="SSF48452">
    <property type="entry name" value="TPR-like"/>
    <property type="match status" value="1"/>
</dbReference>
<feature type="domain" description="J" evidence="5">
    <location>
        <begin position="5"/>
        <end position="67"/>
    </location>
</feature>
<dbReference type="Pfam" id="PF13432">
    <property type="entry name" value="TPR_16"/>
    <property type="match status" value="1"/>
</dbReference>
<dbReference type="PROSITE" id="PS50076">
    <property type="entry name" value="DNAJ_2"/>
    <property type="match status" value="1"/>
</dbReference>
<proteinExistence type="predicted"/>
<dbReference type="PROSITE" id="PS50293">
    <property type="entry name" value="TPR_REGION"/>
    <property type="match status" value="2"/>
</dbReference>
<dbReference type="InterPro" id="IPR011990">
    <property type="entry name" value="TPR-like_helical_dom_sf"/>
</dbReference>
<protein>
    <submittedName>
        <fullName evidence="6">DnaJ domain-containing protein, tetratricopeptide repeat-containing</fullName>
    </submittedName>
</protein>
<dbReference type="Proteomes" id="UP000663722">
    <property type="component" value="Chromosome"/>
</dbReference>
<dbReference type="SMART" id="SM00271">
    <property type="entry name" value="DnaJ"/>
    <property type="match status" value="1"/>
</dbReference>
<organism evidence="6 7">
    <name type="scientific">Desulfonema magnum</name>
    <dbReference type="NCBI Taxonomy" id="45655"/>
    <lineage>
        <taxon>Bacteria</taxon>
        <taxon>Pseudomonadati</taxon>
        <taxon>Thermodesulfobacteriota</taxon>
        <taxon>Desulfobacteria</taxon>
        <taxon>Desulfobacterales</taxon>
        <taxon>Desulfococcaceae</taxon>
        <taxon>Desulfonema</taxon>
    </lineage>
</organism>
<dbReference type="EMBL" id="CP061800">
    <property type="protein sequence ID" value="QTA85931.1"/>
    <property type="molecule type" value="Genomic_DNA"/>
</dbReference>
<evidence type="ECO:0000259" key="5">
    <source>
        <dbReference type="PROSITE" id="PS50076"/>
    </source>
</evidence>
<dbReference type="InterPro" id="IPR001623">
    <property type="entry name" value="DnaJ_domain"/>
</dbReference>
<gene>
    <name evidence="6" type="ORF">dnm_019480</name>
</gene>
<sequence length="214" mass="24670">MNIRRCFEILEINMGASSEEVKKAHKDLVFIWHPDRVTSKNPRLKQKAEKKLKEINAAYTNVLSFLSENPGCYKTTKHKSDNEPEEETSAPSQDTDEADKVSVYFRQGIAYGEANKHRQAIKSFTKAIRLRPNHANAYYNRGVAYNNTGNYKRAIKDFTQAVHLDPNYSLAYIYRGYIYADLDDFERACSDFQKAYELGNSVGTEWARKRGFCL</sequence>
<dbReference type="Gene3D" id="1.10.287.110">
    <property type="entry name" value="DnaJ domain"/>
    <property type="match status" value="1"/>
</dbReference>
<feature type="region of interest" description="Disordered" evidence="4">
    <location>
        <begin position="74"/>
        <end position="97"/>
    </location>
</feature>
<evidence type="ECO:0000256" key="1">
    <source>
        <dbReference type="ARBA" id="ARBA00022737"/>
    </source>
</evidence>
<dbReference type="Gene3D" id="1.25.40.10">
    <property type="entry name" value="Tetratricopeptide repeat domain"/>
    <property type="match status" value="1"/>
</dbReference>
<dbReference type="InterPro" id="IPR019734">
    <property type="entry name" value="TPR_rpt"/>
</dbReference>
<keyword evidence="1" id="KW-0677">Repeat</keyword>
<dbReference type="Pfam" id="PF13181">
    <property type="entry name" value="TPR_8"/>
    <property type="match status" value="1"/>
</dbReference>
<evidence type="ECO:0000256" key="3">
    <source>
        <dbReference type="PROSITE-ProRule" id="PRU00339"/>
    </source>
</evidence>
<dbReference type="InterPro" id="IPR036869">
    <property type="entry name" value="J_dom_sf"/>
</dbReference>
<evidence type="ECO:0000256" key="2">
    <source>
        <dbReference type="ARBA" id="ARBA00022803"/>
    </source>
</evidence>
<feature type="repeat" description="TPR" evidence="3">
    <location>
        <begin position="169"/>
        <end position="202"/>
    </location>
</feature>
<dbReference type="SUPFAM" id="SSF46565">
    <property type="entry name" value="Chaperone J-domain"/>
    <property type="match status" value="1"/>
</dbReference>
<dbReference type="RefSeq" id="WP_207681786.1">
    <property type="nucleotide sequence ID" value="NZ_CP061800.1"/>
</dbReference>
<evidence type="ECO:0000256" key="4">
    <source>
        <dbReference type="SAM" id="MobiDB-lite"/>
    </source>
</evidence>
<dbReference type="PANTHER" id="PTHR45188:SF2">
    <property type="entry name" value="DNAJ HOMOLOG SUBFAMILY C MEMBER 7"/>
    <property type="match status" value="1"/>
</dbReference>
<dbReference type="PRINTS" id="PR00625">
    <property type="entry name" value="JDOMAIN"/>
</dbReference>
<reference evidence="6" key="1">
    <citation type="journal article" date="2021" name="Microb. Physiol.">
        <title>Proteogenomic Insights into the Physiology of Marine, Sulfate-Reducing, Filamentous Desulfonema limicola and Desulfonema magnum.</title>
        <authorList>
            <person name="Schnaars V."/>
            <person name="Wohlbrand L."/>
            <person name="Scheve S."/>
            <person name="Hinrichs C."/>
            <person name="Reinhardt R."/>
            <person name="Rabus R."/>
        </authorList>
    </citation>
    <scope>NUCLEOTIDE SEQUENCE</scope>
    <source>
        <strain evidence="6">4be13</strain>
    </source>
</reference>
<dbReference type="Pfam" id="PF00226">
    <property type="entry name" value="DnaJ"/>
    <property type="match status" value="1"/>
</dbReference>
<accession>A0A975GLK1</accession>
<keyword evidence="2 3" id="KW-0802">TPR repeat</keyword>
<dbReference type="PROSITE" id="PS50005">
    <property type="entry name" value="TPR"/>
    <property type="match status" value="3"/>
</dbReference>
<evidence type="ECO:0000313" key="6">
    <source>
        <dbReference type="EMBL" id="QTA85931.1"/>
    </source>
</evidence>
<feature type="repeat" description="TPR" evidence="3">
    <location>
        <begin position="101"/>
        <end position="134"/>
    </location>
</feature>
<dbReference type="KEGG" id="dmm:dnm_019480"/>
<name>A0A975GLK1_9BACT</name>
<dbReference type="PANTHER" id="PTHR45188">
    <property type="entry name" value="DNAJ PROTEIN P58IPK HOMOLOG"/>
    <property type="match status" value="1"/>
</dbReference>
<evidence type="ECO:0000313" key="7">
    <source>
        <dbReference type="Proteomes" id="UP000663722"/>
    </source>
</evidence>
<dbReference type="SMART" id="SM00028">
    <property type="entry name" value="TPR"/>
    <property type="match status" value="3"/>
</dbReference>
<dbReference type="AlphaFoldDB" id="A0A975GLK1"/>
<feature type="repeat" description="TPR" evidence="3">
    <location>
        <begin position="135"/>
        <end position="168"/>
    </location>
</feature>
<dbReference type="CDD" id="cd06257">
    <property type="entry name" value="DnaJ"/>
    <property type="match status" value="1"/>
</dbReference>
<keyword evidence="7" id="KW-1185">Reference proteome</keyword>